<evidence type="ECO:0000256" key="5">
    <source>
        <dbReference type="ARBA" id="ARBA00022898"/>
    </source>
</evidence>
<dbReference type="InterPro" id="IPR015422">
    <property type="entry name" value="PyrdxlP-dep_Trfase_small"/>
</dbReference>
<keyword evidence="4" id="KW-0808">Transferase</keyword>
<evidence type="ECO:0000259" key="7">
    <source>
        <dbReference type="Pfam" id="PF00155"/>
    </source>
</evidence>
<comment type="cofactor">
    <cofactor evidence="1">
        <name>pyridoxal 5'-phosphate</name>
        <dbReference type="ChEBI" id="CHEBI:597326"/>
    </cofactor>
</comment>
<organism evidence="8">
    <name type="scientific">Percolomonas cosmopolitus</name>
    <dbReference type="NCBI Taxonomy" id="63605"/>
    <lineage>
        <taxon>Eukaryota</taxon>
        <taxon>Discoba</taxon>
        <taxon>Heterolobosea</taxon>
        <taxon>Tetramitia</taxon>
        <taxon>Eutetramitia</taxon>
        <taxon>Percolomonadidae</taxon>
        <taxon>Percolomonas</taxon>
    </lineage>
</organism>
<accession>A0A7S1KMG0</accession>
<dbReference type="FunFam" id="3.40.640.10:FF:000012">
    <property type="entry name" value="alanine aminotransferase 2"/>
    <property type="match status" value="1"/>
</dbReference>
<comment type="subunit">
    <text evidence="2">Homodimer.</text>
</comment>
<dbReference type="GO" id="GO:0042853">
    <property type="term" value="P:L-alanine catabolic process"/>
    <property type="evidence" value="ECO:0007669"/>
    <property type="project" value="UniProtKB-UniPathway"/>
</dbReference>
<dbReference type="CDD" id="cd00609">
    <property type="entry name" value="AAT_like"/>
    <property type="match status" value="1"/>
</dbReference>
<evidence type="ECO:0000256" key="3">
    <source>
        <dbReference type="ARBA" id="ARBA00022576"/>
    </source>
</evidence>
<evidence type="ECO:0000256" key="4">
    <source>
        <dbReference type="ARBA" id="ARBA00022679"/>
    </source>
</evidence>
<dbReference type="InterPro" id="IPR045088">
    <property type="entry name" value="ALAT1/2-like"/>
</dbReference>
<dbReference type="PANTHER" id="PTHR11751">
    <property type="entry name" value="ALANINE AMINOTRANSFERASE"/>
    <property type="match status" value="1"/>
</dbReference>
<keyword evidence="3" id="KW-0032">Aminotransferase</keyword>
<dbReference type="AlphaFoldDB" id="A0A7S1KMG0"/>
<dbReference type="Pfam" id="PF00155">
    <property type="entry name" value="Aminotran_1_2"/>
    <property type="match status" value="1"/>
</dbReference>
<gene>
    <name evidence="8" type="ORF">PCOS0759_LOCUS994</name>
</gene>
<evidence type="ECO:0000256" key="1">
    <source>
        <dbReference type="ARBA" id="ARBA00001933"/>
    </source>
</evidence>
<dbReference type="InterPro" id="IPR004839">
    <property type="entry name" value="Aminotransferase_I/II_large"/>
</dbReference>
<reference evidence="8" key="1">
    <citation type="submission" date="2021-01" db="EMBL/GenBank/DDBJ databases">
        <authorList>
            <person name="Corre E."/>
            <person name="Pelletier E."/>
            <person name="Niang G."/>
            <person name="Scheremetjew M."/>
            <person name="Finn R."/>
            <person name="Kale V."/>
            <person name="Holt S."/>
            <person name="Cochrane G."/>
            <person name="Meng A."/>
            <person name="Brown T."/>
            <person name="Cohen L."/>
        </authorList>
    </citation>
    <scope>NUCLEOTIDE SEQUENCE</scope>
    <source>
        <strain evidence="8">WS</strain>
    </source>
</reference>
<dbReference type="EMBL" id="HBGD01001243">
    <property type="protein sequence ID" value="CAD9077762.1"/>
    <property type="molecule type" value="Transcribed_RNA"/>
</dbReference>
<feature type="domain" description="Aminotransferase class I/classII large" evidence="7">
    <location>
        <begin position="94"/>
        <end position="480"/>
    </location>
</feature>
<dbReference type="GO" id="GO:0030170">
    <property type="term" value="F:pyridoxal phosphate binding"/>
    <property type="evidence" value="ECO:0007669"/>
    <property type="project" value="InterPro"/>
</dbReference>
<protein>
    <recommendedName>
        <fullName evidence="7">Aminotransferase class I/classII large domain-containing protein</fullName>
    </recommendedName>
</protein>
<dbReference type="Gene3D" id="3.90.1150.10">
    <property type="entry name" value="Aspartate Aminotransferase, domain 1"/>
    <property type="match status" value="1"/>
</dbReference>
<proteinExistence type="inferred from homology"/>
<sequence length="496" mass="56184">MLSKVSRNSRSYSTLLRRETLNPNILRAEYAVRGRVLIQADKYNEQLRSGDHNLPFDEITYCNIGNPQQLRQQPLTFNRNVISCVLSKDLMEYAQNHKVFKPDVIRRAQRYLDGIDGNSGAYTHSQGLSMIRQDVADFINTRDELEYNFTDPSRIFLTDGASPACQMALKAMIRGRNDGIMIPIPQYPLYSASIELFGGTQVPYELDEERAWGLNVLDLEDSYQSARKNGKEIRALVVINPGNPTGQVMTKENMEQVIEWCHRRQVVLMADEVYQENVYAPNKKFYSFRKVAHGMGRQFEDELQLLSFHSVSKGFLGECGRRGGYVEISNNIPQDVVDEFYKMASVNLCPNVDGQLTVALMVNPPKEGDESYDQYKSERDSILKSLGRRAKRLVSILNSLPGVTCADAEGAMYAFPQIQVPDRAITEAQRQGMTPDLFYVLSLLEATGICVVPGAGFGQKDGTYHFRTTFLPPEEDMEKVGKKLVEFHTAFMNQWG</sequence>
<dbReference type="Gene3D" id="3.40.640.10">
    <property type="entry name" value="Type I PLP-dependent aspartate aminotransferase-like (Major domain)"/>
    <property type="match status" value="1"/>
</dbReference>
<dbReference type="InterPro" id="IPR015421">
    <property type="entry name" value="PyrdxlP-dep_Trfase_major"/>
</dbReference>
<dbReference type="PANTHER" id="PTHR11751:SF29">
    <property type="entry name" value="ALANINE TRANSAMINASE"/>
    <property type="match status" value="1"/>
</dbReference>
<keyword evidence="5" id="KW-0663">Pyridoxal phosphate</keyword>
<dbReference type="UniPathway" id="UPA00528">
    <property type="reaction ID" value="UER00586"/>
</dbReference>
<dbReference type="SUPFAM" id="SSF53383">
    <property type="entry name" value="PLP-dependent transferases"/>
    <property type="match status" value="1"/>
</dbReference>
<comment type="similarity">
    <text evidence="6">Belongs to the class-I pyridoxal-phosphate-dependent aminotransferase family. Alanine aminotransferase subfamily.</text>
</comment>
<dbReference type="FunFam" id="3.90.1150.10:FF:000010">
    <property type="entry name" value="Alanine aminotransferase 2"/>
    <property type="match status" value="1"/>
</dbReference>
<dbReference type="Gene3D" id="1.10.287.1970">
    <property type="match status" value="1"/>
</dbReference>
<evidence type="ECO:0000313" key="8">
    <source>
        <dbReference type="EMBL" id="CAD9077762.1"/>
    </source>
</evidence>
<evidence type="ECO:0000256" key="6">
    <source>
        <dbReference type="ARBA" id="ARBA00025785"/>
    </source>
</evidence>
<evidence type="ECO:0000256" key="2">
    <source>
        <dbReference type="ARBA" id="ARBA00011738"/>
    </source>
</evidence>
<dbReference type="GO" id="GO:0008483">
    <property type="term" value="F:transaminase activity"/>
    <property type="evidence" value="ECO:0007669"/>
    <property type="project" value="UniProtKB-KW"/>
</dbReference>
<name>A0A7S1KMG0_9EUKA</name>
<dbReference type="InterPro" id="IPR015424">
    <property type="entry name" value="PyrdxlP-dep_Trfase"/>
</dbReference>